<dbReference type="EMBL" id="FNBI01000009">
    <property type="protein sequence ID" value="SDG02925.1"/>
    <property type="molecule type" value="Genomic_DNA"/>
</dbReference>
<evidence type="ECO:0000259" key="1">
    <source>
        <dbReference type="Pfam" id="PF21834"/>
    </source>
</evidence>
<gene>
    <name evidence="2" type="ORF">GQR91_01730</name>
    <name evidence="3" type="ORF">SAMN05216557_10974</name>
</gene>
<protein>
    <recommendedName>
        <fullName evidence="1">DUF6894 domain-containing protein</fullName>
    </recommendedName>
</protein>
<organism evidence="3 4">
    <name type="scientific">Sphingomonas carotinifaciens</name>
    <dbReference type="NCBI Taxonomy" id="1166323"/>
    <lineage>
        <taxon>Bacteria</taxon>
        <taxon>Pseudomonadati</taxon>
        <taxon>Pseudomonadota</taxon>
        <taxon>Alphaproteobacteria</taxon>
        <taxon>Sphingomonadales</taxon>
        <taxon>Sphingomonadaceae</taxon>
        <taxon>Sphingomonas</taxon>
    </lineage>
</organism>
<proteinExistence type="predicted"/>
<evidence type="ECO:0000313" key="4">
    <source>
        <dbReference type="Proteomes" id="UP000323502"/>
    </source>
</evidence>
<name>A0A1G7QWN0_9SPHN</name>
<dbReference type="RefSeq" id="WP_160146860.1">
    <property type="nucleotide sequence ID" value="NZ_FNBI01000009.1"/>
</dbReference>
<reference evidence="2 5" key="2">
    <citation type="submission" date="2019-12" db="EMBL/GenBank/DDBJ databases">
        <authorList>
            <person name="Zheng J."/>
        </authorList>
    </citation>
    <scope>NUCLEOTIDE SEQUENCE [LARGE SCALE GENOMIC DNA]</scope>
    <source>
        <strain evidence="2 5">DSM 27347</strain>
    </source>
</reference>
<dbReference type="InterPro" id="IPR054189">
    <property type="entry name" value="DUF6894"/>
</dbReference>
<dbReference type="Proteomes" id="UP000436801">
    <property type="component" value="Unassembled WGS sequence"/>
</dbReference>
<sequence length="103" mass="11832">MGAAHNRDDPDQARERRTCAFDYRFMRLYLLALFDQSGRIVDHRRLQAASVSLALAHANRRLCSLLKRAGRSRIDPRGRMDVLDENGMPVARVHCRDVLHSMS</sequence>
<keyword evidence="4" id="KW-1185">Reference proteome</keyword>
<evidence type="ECO:0000313" key="3">
    <source>
        <dbReference type="EMBL" id="SDG02925.1"/>
    </source>
</evidence>
<accession>A0A1G7QWN0</accession>
<dbReference type="AlphaFoldDB" id="A0A1G7QWN0"/>
<evidence type="ECO:0000313" key="2">
    <source>
        <dbReference type="EMBL" id="MWC42382.1"/>
    </source>
</evidence>
<dbReference type="EMBL" id="WSUT01000002">
    <property type="protein sequence ID" value="MWC42382.1"/>
    <property type="molecule type" value="Genomic_DNA"/>
</dbReference>
<dbReference type="Pfam" id="PF21834">
    <property type="entry name" value="DUF6894"/>
    <property type="match status" value="1"/>
</dbReference>
<evidence type="ECO:0000313" key="5">
    <source>
        <dbReference type="Proteomes" id="UP000436801"/>
    </source>
</evidence>
<feature type="domain" description="DUF6894" evidence="1">
    <location>
        <begin position="31"/>
        <end position="94"/>
    </location>
</feature>
<dbReference type="Proteomes" id="UP000323502">
    <property type="component" value="Unassembled WGS sequence"/>
</dbReference>
<reference evidence="3 4" key="1">
    <citation type="submission" date="2016-10" db="EMBL/GenBank/DDBJ databases">
        <authorList>
            <person name="Varghese N."/>
            <person name="Submissions S."/>
        </authorList>
    </citation>
    <scope>NUCLEOTIDE SEQUENCE [LARGE SCALE GENOMIC DNA]</scope>
    <source>
        <strain evidence="3 4">S7-754</strain>
    </source>
</reference>
<dbReference type="OrthoDB" id="9763001at2"/>